<dbReference type="PROSITE" id="PS00041">
    <property type="entry name" value="HTH_ARAC_FAMILY_1"/>
    <property type="match status" value="1"/>
</dbReference>
<dbReference type="PANTHER" id="PTHR43280">
    <property type="entry name" value="ARAC-FAMILY TRANSCRIPTIONAL REGULATOR"/>
    <property type="match status" value="1"/>
</dbReference>
<evidence type="ECO:0000256" key="3">
    <source>
        <dbReference type="ARBA" id="ARBA00023163"/>
    </source>
</evidence>
<comment type="caution">
    <text evidence="5">The sequence shown here is derived from an EMBL/GenBank/DDBJ whole genome shotgun (WGS) entry which is preliminary data.</text>
</comment>
<dbReference type="PANTHER" id="PTHR43280:SF2">
    <property type="entry name" value="HTH-TYPE TRANSCRIPTIONAL REGULATOR EXSA"/>
    <property type="match status" value="1"/>
</dbReference>
<dbReference type="GO" id="GO:0003700">
    <property type="term" value="F:DNA-binding transcription factor activity"/>
    <property type="evidence" value="ECO:0007669"/>
    <property type="project" value="InterPro"/>
</dbReference>
<gene>
    <name evidence="5" type="ORF">JIN81_02945</name>
</gene>
<evidence type="ECO:0000259" key="4">
    <source>
        <dbReference type="PROSITE" id="PS01124"/>
    </source>
</evidence>
<feature type="domain" description="HTH araC/xylS-type" evidence="4">
    <location>
        <begin position="272"/>
        <end position="374"/>
    </location>
</feature>
<dbReference type="PROSITE" id="PS01124">
    <property type="entry name" value="HTH_ARAC_FAMILY_2"/>
    <property type="match status" value="1"/>
</dbReference>
<keyword evidence="3" id="KW-0804">Transcription</keyword>
<evidence type="ECO:0000313" key="5">
    <source>
        <dbReference type="EMBL" id="MBK1825962.1"/>
    </source>
</evidence>
<dbReference type="RefSeq" id="WP_200276166.1">
    <property type="nucleotide sequence ID" value="NZ_JAENII010000002.1"/>
</dbReference>
<dbReference type="SUPFAM" id="SSF53822">
    <property type="entry name" value="Periplasmic binding protein-like I"/>
    <property type="match status" value="1"/>
</dbReference>
<keyword evidence="2" id="KW-0238">DNA-binding</keyword>
<organism evidence="5 6">
    <name type="scientific">Haloferula rosea</name>
    <dbReference type="NCBI Taxonomy" id="490093"/>
    <lineage>
        <taxon>Bacteria</taxon>
        <taxon>Pseudomonadati</taxon>
        <taxon>Verrucomicrobiota</taxon>
        <taxon>Verrucomicrobiia</taxon>
        <taxon>Verrucomicrobiales</taxon>
        <taxon>Verrucomicrobiaceae</taxon>
        <taxon>Haloferula</taxon>
    </lineage>
</organism>
<sequence length="379" mass="42411">MGKQRTIGVLMDFFSADVVEGAGAYARQYDLRIDARWSVRADWMPSNPGWDGAILGIVDAESSVEMIHQMGIPKVHLSLWKRRSGPLVQIDFVNVGVQAAREFRDLGIRRVFVLTSRLDPVAVRCFAGLRLEGRKLGLDVRASGAWETGDRPVFPDRVRAVAGELSEQSEVCGCFSPHAGVLYSLVEELERVKVSVPREVSLITVDKDIQRTSELSAVPLTAIAPDYWQQGYEAARVVHRLMDGKLSKRRILRIKTLRTIRRDSTGQSSSKDPIVAKVLHGIRVLGFGELSVEAIVRYAGLSRRALEQRFRREVGRTLHEEIVQRRIREAQRLLRQSDYTVAEIADHCGYSGVHYFSTAFKRATGLSPSAFRKGQEGVA</sequence>
<dbReference type="Gene3D" id="3.40.50.2300">
    <property type="match status" value="2"/>
</dbReference>
<dbReference type="InterPro" id="IPR028082">
    <property type="entry name" value="Peripla_BP_I"/>
</dbReference>
<evidence type="ECO:0000256" key="1">
    <source>
        <dbReference type="ARBA" id="ARBA00023015"/>
    </source>
</evidence>
<reference evidence="5" key="1">
    <citation type="submission" date="2021-01" db="EMBL/GenBank/DDBJ databases">
        <title>Modified the classification status of verrucomicrobia.</title>
        <authorList>
            <person name="Feng X."/>
        </authorList>
    </citation>
    <scope>NUCLEOTIDE SEQUENCE</scope>
    <source>
        <strain evidence="5">KCTC 22201</strain>
    </source>
</reference>
<dbReference type="Proteomes" id="UP000658278">
    <property type="component" value="Unassembled WGS sequence"/>
</dbReference>
<dbReference type="Pfam" id="PF12833">
    <property type="entry name" value="HTH_18"/>
    <property type="match status" value="1"/>
</dbReference>
<dbReference type="InterPro" id="IPR046335">
    <property type="entry name" value="LacI/GalR-like_sensor"/>
</dbReference>
<dbReference type="EMBL" id="JAENII010000002">
    <property type="protein sequence ID" value="MBK1825962.1"/>
    <property type="molecule type" value="Genomic_DNA"/>
</dbReference>
<evidence type="ECO:0000256" key="2">
    <source>
        <dbReference type="ARBA" id="ARBA00023125"/>
    </source>
</evidence>
<dbReference type="InterPro" id="IPR018062">
    <property type="entry name" value="HTH_AraC-typ_CS"/>
</dbReference>
<keyword evidence="1" id="KW-0805">Transcription regulation</keyword>
<dbReference type="InterPro" id="IPR020449">
    <property type="entry name" value="Tscrpt_reg_AraC-type_HTH"/>
</dbReference>
<dbReference type="InterPro" id="IPR009057">
    <property type="entry name" value="Homeodomain-like_sf"/>
</dbReference>
<dbReference type="SUPFAM" id="SSF46689">
    <property type="entry name" value="Homeodomain-like"/>
    <property type="match status" value="1"/>
</dbReference>
<dbReference type="SMART" id="SM00342">
    <property type="entry name" value="HTH_ARAC"/>
    <property type="match status" value="1"/>
</dbReference>
<evidence type="ECO:0000313" key="6">
    <source>
        <dbReference type="Proteomes" id="UP000658278"/>
    </source>
</evidence>
<keyword evidence="6" id="KW-1185">Reference proteome</keyword>
<accession>A0A934VEH5</accession>
<dbReference type="GO" id="GO:0043565">
    <property type="term" value="F:sequence-specific DNA binding"/>
    <property type="evidence" value="ECO:0007669"/>
    <property type="project" value="InterPro"/>
</dbReference>
<name>A0A934VEH5_9BACT</name>
<dbReference type="Gene3D" id="1.10.10.60">
    <property type="entry name" value="Homeodomain-like"/>
    <property type="match status" value="1"/>
</dbReference>
<proteinExistence type="predicted"/>
<dbReference type="AlphaFoldDB" id="A0A934VEH5"/>
<protein>
    <submittedName>
        <fullName evidence="5">Helix-turn-helix domain-containing protein</fullName>
    </submittedName>
</protein>
<dbReference type="InterPro" id="IPR018060">
    <property type="entry name" value="HTH_AraC"/>
</dbReference>
<dbReference type="Pfam" id="PF13377">
    <property type="entry name" value="Peripla_BP_3"/>
    <property type="match status" value="1"/>
</dbReference>
<dbReference type="PRINTS" id="PR00032">
    <property type="entry name" value="HTHARAC"/>
</dbReference>